<dbReference type="InterPro" id="IPR011989">
    <property type="entry name" value="ARM-like"/>
</dbReference>
<proteinExistence type="predicted"/>
<dbReference type="InterPro" id="IPR016024">
    <property type="entry name" value="ARM-type_fold"/>
</dbReference>
<accession>A0A930HKR3</accession>
<protein>
    <submittedName>
        <fullName evidence="1">HEAT repeat domain-containing protein</fullName>
    </submittedName>
</protein>
<sequence length="230" mass="26105">MNSDNVLTAYQKASETDSFTMHNEFLKLLLEDVSPSGIERHYTFFNDTDNATLKRILGNGFLKRGQEGLLYLAEKLKTETDKLKRSNVIHLIGLSYNRQYLPIVAPFLTEEDEEVRFKAIIACGWLGDNEAIDLLTAHYTLETNTQLRAFTVSALRQIYFRHKETKDKIVEFVSQNIANETADEVIAVMIVVLQDLTNVRYGLRENGSTGEISGDIAKAKSKLLQKIKLL</sequence>
<gene>
    <name evidence="1" type="ORF">HXN26_00590</name>
</gene>
<dbReference type="Gene3D" id="1.25.10.10">
    <property type="entry name" value="Leucine-rich Repeat Variant"/>
    <property type="match status" value="1"/>
</dbReference>
<name>A0A930HKR3_9BACT</name>
<dbReference type="SUPFAM" id="SSF48371">
    <property type="entry name" value="ARM repeat"/>
    <property type="match status" value="1"/>
</dbReference>
<evidence type="ECO:0000313" key="1">
    <source>
        <dbReference type="EMBL" id="MBF1383345.1"/>
    </source>
</evidence>
<reference evidence="1" key="1">
    <citation type="submission" date="2020-04" db="EMBL/GenBank/DDBJ databases">
        <title>Deep metagenomics examines the oral microbiome during advanced dental caries in children, revealing novel taxa and co-occurrences with host molecules.</title>
        <authorList>
            <person name="Baker J.L."/>
            <person name="Morton J.T."/>
            <person name="Dinis M."/>
            <person name="Alvarez R."/>
            <person name="Tran N.C."/>
            <person name="Knight R."/>
            <person name="Edlund A."/>
        </authorList>
    </citation>
    <scope>NUCLEOTIDE SEQUENCE</scope>
    <source>
        <strain evidence="1">JCVI_44_bin.5</strain>
    </source>
</reference>
<evidence type="ECO:0000313" key="2">
    <source>
        <dbReference type="Proteomes" id="UP000771736"/>
    </source>
</evidence>
<dbReference type="RefSeq" id="WP_273158146.1">
    <property type="nucleotide sequence ID" value="NZ_JABZSJ010000001.1"/>
</dbReference>
<dbReference type="AlphaFoldDB" id="A0A930HKR3"/>
<organism evidence="1 2">
    <name type="scientific">Prevotella aurantiaca</name>
    <dbReference type="NCBI Taxonomy" id="596085"/>
    <lineage>
        <taxon>Bacteria</taxon>
        <taxon>Pseudomonadati</taxon>
        <taxon>Bacteroidota</taxon>
        <taxon>Bacteroidia</taxon>
        <taxon>Bacteroidales</taxon>
        <taxon>Prevotellaceae</taxon>
        <taxon>Prevotella</taxon>
    </lineage>
</organism>
<dbReference type="Pfam" id="PF13646">
    <property type="entry name" value="HEAT_2"/>
    <property type="match status" value="1"/>
</dbReference>
<dbReference type="Proteomes" id="UP000771736">
    <property type="component" value="Unassembled WGS sequence"/>
</dbReference>
<dbReference type="EMBL" id="JABZSJ010000001">
    <property type="protein sequence ID" value="MBF1383345.1"/>
    <property type="molecule type" value="Genomic_DNA"/>
</dbReference>
<comment type="caution">
    <text evidence="1">The sequence shown here is derived from an EMBL/GenBank/DDBJ whole genome shotgun (WGS) entry which is preliminary data.</text>
</comment>